<keyword evidence="3" id="KW-1185">Reference proteome</keyword>
<evidence type="ECO:0000313" key="3">
    <source>
        <dbReference type="Proteomes" id="UP000078389"/>
    </source>
</evidence>
<reference evidence="2 3" key="1">
    <citation type="submission" date="2016-03" db="EMBL/GenBank/DDBJ databases">
        <title>Genome sequencing of Devosia sp. S37.</title>
        <authorList>
            <person name="Mohd Nor M."/>
        </authorList>
    </citation>
    <scope>NUCLEOTIDE SEQUENCE [LARGE SCALE GENOMIC DNA]</scope>
    <source>
        <strain evidence="2 3">S37</strain>
    </source>
</reference>
<dbReference type="EMBL" id="LVVY01000149">
    <property type="protein sequence ID" value="OAM73046.1"/>
    <property type="molecule type" value="Genomic_DNA"/>
</dbReference>
<protein>
    <recommendedName>
        <fullName evidence="4">Phosphohydrolase</fullName>
    </recommendedName>
</protein>
<dbReference type="RefSeq" id="WP_245676667.1">
    <property type="nucleotide sequence ID" value="NZ_LVVY01000149.1"/>
</dbReference>
<dbReference type="AlphaFoldDB" id="A0A178HM40"/>
<feature type="region of interest" description="Disordered" evidence="1">
    <location>
        <begin position="23"/>
        <end position="43"/>
    </location>
</feature>
<comment type="caution">
    <text evidence="2">The sequence shown here is derived from an EMBL/GenBank/DDBJ whole genome shotgun (WGS) entry which is preliminary data.</text>
</comment>
<dbReference type="Proteomes" id="UP000078389">
    <property type="component" value="Unassembled WGS sequence"/>
</dbReference>
<proteinExistence type="predicted"/>
<evidence type="ECO:0000313" key="2">
    <source>
        <dbReference type="EMBL" id="OAM73046.1"/>
    </source>
</evidence>
<accession>A0A178HM40</accession>
<organism evidence="2 3">
    <name type="scientific">Devosia elaeis</name>
    <dbReference type="NCBI Taxonomy" id="1770058"/>
    <lineage>
        <taxon>Bacteria</taxon>
        <taxon>Pseudomonadati</taxon>
        <taxon>Pseudomonadota</taxon>
        <taxon>Alphaproteobacteria</taxon>
        <taxon>Hyphomicrobiales</taxon>
        <taxon>Devosiaceae</taxon>
        <taxon>Devosia</taxon>
    </lineage>
</organism>
<gene>
    <name evidence="2" type="ORF">A3840_18685</name>
</gene>
<name>A0A178HM40_9HYPH</name>
<dbReference type="Gene3D" id="1.10.3210.10">
    <property type="entry name" value="Hypothetical protein af1432"/>
    <property type="match status" value="1"/>
</dbReference>
<evidence type="ECO:0000256" key="1">
    <source>
        <dbReference type="SAM" id="MobiDB-lite"/>
    </source>
</evidence>
<sequence>MGQLDVRERRNLDRFVAAPQDTAARAAVEGDTERDHFGASNDNSSDMVPLGIRLREGLRDAIAWKGGDESAGTVVEYPTGGWMQTFTGRAVYPLDLRPEDIDIRDIAHALSLQCRYAGHVRQFYSVAEHSVHVARHCRQYGPEAGLEGLLHDATEAYLVDVPRPIKPFLKSYKLIEQRAWRAIAGRFDLAPDFYCEAVHEADNRILHDERAALMSPCEREWSLTGDPLGVTIECWSPERAEREFLALFEELYGED</sequence>
<evidence type="ECO:0008006" key="4">
    <source>
        <dbReference type="Google" id="ProtNLM"/>
    </source>
</evidence>
<dbReference type="SUPFAM" id="SSF109604">
    <property type="entry name" value="HD-domain/PDEase-like"/>
    <property type="match status" value="1"/>
</dbReference>
<dbReference type="STRING" id="1770058.A3840_18685"/>